<dbReference type="PANTHER" id="PTHR46401">
    <property type="entry name" value="GLYCOSYLTRANSFERASE WBBK-RELATED"/>
    <property type="match status" value="1"/>
</dbReference>
<dbReference type="EMBL" id="CP009509">
    <property type="protein sequence ID" value="AKB39654.1"/>
    <property type="molecule type" value="Genomic_DNA"/>
</dbReference>
<sequence>MEIDYINGLKTDEIFGMSKYQSEINSKLGNVKLNRIEYPDISKTPGVNKIVEYFVYPFIVKKEVTKNNVKHVTRQDLAFLLELIDLKKTIVTCHDIIPIAYYHTQNPIWKLNAKGLRKAEKIITVSEFSKNDIIKHIRYPEDKIEIIPPAVNHNLYYQNRNKSILKKYGIKEDEKVILYVGAEEPRKNIQVLINSFDKLKSKISQIKLLKVGTPNYLRVREKLLKQIESLNLQKDVIFAGYVPESELAKIYNAVDLFVFPSLYEGFGIPPLEAMACGTPVITSNSSSLPEVVGDAAIIIDPYDANKFAEEMYEVLTEDGLREEMIRKGLDRSKMFSWEKAARKTREIYEQVDEL</sequence>
<dbReference type="EC" id="2.4.1.-" evidence="4"/>
<dbReference type="InterPro" id="IPR028098">
    <property type="entry name" value="Glyco_trans_4-like_N"/>
</dbReference>
<dbReference type="InterPro" id="IPR001296">
    <property type="entry name" value="Glyco_trans_1"/>
</dbReference>
<dbReference type="PATRIC" id="fig|1434117.4.peg.819"/>
<dbReference type="FunFam" id="3.40.50.2000:FF:000119">
    <property type="entry name" value="Glycosyl transferase group 1"/>
    <property type="match status" value="1"/>
</dbReference>
<dbReference type="RefSeq" id="WP_048038650.1">
    <property type="nucleotide sequence ID" value="NZ_CP009509.1"/>
</dbReference>
<dbReference type="HOGENOM" id="CLU_009583_27_1_2"/>
<evidence type="ECO:0000313" key="5">
    <source>
        <dbReference type="Proteomes" id="UP000033058"/>
    </source>
</evidence>
<reference evidence="4 5" key="1">
    <citation type="submission" date="2014-07" db="EMBL/GenBank/DDBJ databases">
        <title>Methanogenic archaea and the global carbon cycle.</title>
        <authorList>
            <person name="Henriksen J.R."/>
            <person name="Luke J."/>
            <person name="Reinhart S."/>
            <person name="Benedict M.N."/>
            <person name="Youngblut N.D."/>
            <person name="Metcalf M.E."/>
            <person name="Whitaker R.J."/>
            <person name="Metcalf W.W."/>
        </authorList>
    </citation>
    <scope>NUCLEOTIDE SEQUENCE [LARGE SCALE GENOMIC DNA]</scope>
    <source>
        <strain evidence="4 5">WWM610</strain>
    </source>
</reference>
<gene>
    <name evidence="4" type="ORF">MSMAW_0663</name>
</gene>
<dbReference type="SUPFAM" id="SSF53756">
    <property type="entry name" value="UDP-Glycosyltransferase/glycogen phosphorylase"/>
    <property type="match status" value="1"/>
</dbReference>
<dbReference type="AlphaFoldDB" id="A0A0E3PVX0"/>
<feature type="domain" description="Glycosyl transferase family 1" evidence="2">
    <location>
        <begin position="164"/>
        <end position="328"/>
    </location>
</feature>
<dbReference type="Proteomes" id="UP000033058">
    <property type="component" value="Chromosome"/>
</dbReference>
<protein>
    <submittedName>
        <fullName evidence="4">Glycosyltransferase</fullName>
        <ecNumber evidence="4">2.4.1.-</ecNumber>
    </submittedName>
</protein>
<keyword evidence="1 4" id="KW-0808">Transferase</keyword>
<dbReference type="GO" id="GO:0016757">
    <property type="term" value="F:glycosyltransferase activity"/>
    <property type="evidence" value="ECO:0007669"/>
    <property type="project" value="UniProtKB-KW"/>
</dbReference>
<organism evidence="4 5">
    <name type="scientific">Methanosarcina mazei WWM610</name>
    <dbReference type="NCBI Taxonomy" id="1434117"/>
    <lineage>
        <taxon>Archaea</taxon>
        <taxon>Methanobacteriati</taxon>
        <taxon>Methanobacteriota</taxon>
        <taxon>Stenosarchaea group</taxon>
        <taxon>Methanomicrobia</taxon>
        <taxon>Methanosarcinales</taxon>
        <taxon>Methanosarcinaceae</taxon>
        <taxon>Methanosarcina</taxon>
    </lineage>
</organism>
<evidence type="ECO:0000256" key="1">
    <source>
        <dbReference type="ARBA" id="ARBA00022679"/>
    </source>
</evidence>
<feature type="domain" description="Glycosyltransferase subfamily 4-like N-terminal" evidence="3">
    <location>
        <begin position="87"/>
        <end position="153"/>
    </location>
</feature>
<evidence type="ECO:0000259" key="2">
    <source>
        <dbReference type="Pfam" id="PF00534"/>
    </source>
</evidence>
<dbReference type="Gene3D" id="3.40.50.2000">
    <property type="entry name" value="Glycogen Phosphorylase B"/>
    <property type="match status" value="2"/>
</dbReference>
<dbReference type="PANTHER" id="PTHR46401:SF2">
    <property type="entry name" value="GLYCOSYLTRANSFERASE WBBK-RELATED"/>
    <property type="match status" value="1"/>
</dbReference>
<evidence type="ECO:0000259" key="3">
    <source>
        <dbReference type="Pfam" id="PF13439"/>
    </source>
</evidence>
<keyword evidence="4" id="KW-0328">Glycosyltransferase</keyword>
<accession>A0A0E3PVX0</accession>
<dbReference type="CDD" id="cd03809">
    <property type="entry name" value="GT4_MtfB-like"/>
    <property type="match status" value="1"/>
</dbReference>
<dbReference type="Pfam" id="PF00534">
    <property type="entry name" value="Glycos_transf_1"/>
    <property type="match status" value="1"/>
</dbReference>
<proteinExistence type="predicted"/>
<dbReference type="Pfam" id="PF13439">
    <property type="entry name" value="Glyco_transf_4"/>
    <property type="match status" value="1"/>
</dbReference>
<dbReference type="GeneID" id="24850289"/>
<name>A0A0E3PVX0_METMZ</name>
<evidence type="ECO:0000313" key="4">
    <source>
        <dbReference type="EMBL" id="AKB39654.1"/>
    </source>
</evidence>